<dbReference type="Proteomes" id="UP000186720">
    <property type="component" value="Unassembled WGS sequence"/>
</dbReference>
<keyword evidence="2" id="KW-1185">Reference proteome</keyword>
<accession>A0A1Q5ZYX9</accession>
<gene>
    <name evidence="1" type="ORF">RG47T_2406</name>
</gene>
<dbReference type="AlphaFoldDB" id="A0A1Q5ZYX9"/>
<sequence length="38" mass="4173">MKIKIAGDIAGTDKLLCFKTNIKFGTKHIPAFTVVSQH</sequence>
<reference evidence="1 2" key="1">
    <citation type="submission" date="2016-11" db="EMBL/GenBank/DDBJ databases">
        <title>Whole Genome Sequencing of Mucilaginibacter polytrichastri RG4-7(T) isolated from the moss sample.</title>
        <authorList>
            <person name="Li Y."/>
        </authorList>
    </citation>
    <scope>NUCLEOTIDE SEQUENCE [LARGE SCALE GENOMIC DNA]</scope>
    <source>
        <strain evidence="1 2">RG4-7</strain>
    </source>
</reference>
<name>A0A1Q5ZYX9_9SPHI</name>
<protein>
    <submittedName>
        <fullName evidence="1">Uncharacterized protein</fullName>
    </submittedName>
</protein>
<comment type="caution">
    <text evidence="1">The sequence shown here is derived from an EMBL/GenBank/DDBJ whole genome shotgun (WGS) entry which is preliminary data.</text>
</comment>
<dbReference type="STRING" id="1302689.RG47T_2406"/>
<evidence type="ECO:0000313" key="2">
    <source>
        <dbReference type="Proteomes" id="UP000186720"/>
    </source>
</evidence>
<proteinExistence type="predicted"/>
<dbReference type="EMBL" id="MPPL01000001">
    <property type="protein sequence ID" value="OKS86948.1"/>
    <property type="molecule type" value="Genomic_DNA"/>
</dbReference>
<organism evidence="1 2">
    <name type="scientific">Mucilaginibacter polytrichastri</name>
    <dbReference type="NCBI Taxonomy" id="1302689"/>
    <lineage>
        <taxon>Bacteria</taxon>
        <taxon>Pseudomonadati</taxon>
        <taxon>Bacteroidota</taxon>
        <taxon>Sphingobacteriia</taxon>
        <taxon>Sphingobacteriales</taxon>
        <taxon>Sphingobacteriaceae</taxon>
        <taxon>Mucilaginibacter</taxon>
    </lineage>
</organism>
<evidence type="ECO:0000313" key="1">
    <source>
        <dbReference type="EMBL" id="OKS86948.1"/>
    </source>
</evidence>